<feature type="site" description="Contributes to redox potential value" evidence="8">
    <location>
        <position position="34"/>
    </location>
</feature>
<dbReference type="AlphaFoldDB" id="A0A1G9Y187"/>
<evidence type="ECO:0000259" key="10">
    <source>
        <dbReference type="PROSITE" id="PS51352"/>
    </source>
</evidence>
<evidence type="ECO:0000256" key="4">
    <source>
        <dbReference type="ARBA" id="ARBA00022982"/>
    </source>
</evidence>
<evidence type="ECO:0000256" key="5">
    <source>
        <dbReference type="ARBA" id="ARBA00023157"/>
    </source>
</evidence>
<dbReference type="PANTHER" id="PTHR45663">
    <property type="entry name" value="GEO12009P1"/>
    <property type="match status" value="1"/>
</dbReference>
<dbReference type="PIRSF" id="PIRSF000077">
    <property type="entry name" value="Thioredoxin"/>
    <property type="match status" value="1"/>
</dbReference>
<organism evidence="11 12">
    <name type="scientific">Megasphaera paucivorans</name>
    <dbReference type="NCBI Taxonomy" id="349095"/>
    <lineage>
        <taxon>Bacteria</taxon>
        <taxon>Bacillati</taxon>
        <taxon>Bacillota</taxon>
        <taxon>Negativicutes</taxon>
        <taxon>Veillonellales</taxon>
        <taxon>Veillonellaceae</taxon>
        <taxon>Megasphaera</taxon>
    </lineage>
</organism>
<dbReference type="CDD" id="cd02947">
    <property type="entry name" value="TRX_family"/>
    <property type="match status" value="1"/>
</dbReference>
<dbReference type="GO" id="GO:0015035">
    <property type="term" value="F:protein-disulfide reductase activity"/>
    <property type="evidence" value="ECO:0007669"/>
    <property type="project" value="InterPro"/>
</dbReference>
<reference evidence="11 12" key="1">
    <citation type="submission" date="2016-10" db="EMBL/GenBank/DDBJ databases">
        <authorList>
            <person name="de Groot N.N."/>
        </authorList>
    </citation>
    <scope>NUCLEOTIDE SEQUENCE [LARGE SCALE GENOMIC DNA]</scope>
    <source>
        <strain evidence="11 12">DSM 16981</strain>
    </source>
</reference>
<feature type="domain" description="Thioredoxin" evidence="10">
    <location>
        <begin position="1"/>
        <end position="107"/>
    </location>
</feature>
<feature type="site" description="Deprotonates C-terminal active site Cys" evidence="8">
    <location>
        <position position="26"/>
    </location>
</feature>
<evidence type="ECO:0000256" key="7">
    <source>
        <dbReference type="PIRNR" id="PIRNR000077"/>
    </source>
</evidence>
<evidence type="ECO:0000256" key="1">
    <source>
        <dbReference type="ARBA" id="ARBA00008987"/>
    </source>
</evidence>
<dbReference type="PANTHER" id="PTHR45663:SF11">
    <property type="entry name" value="GEO12009P1"/>
    <property type="match status" value="1"/>
</dbReference>
<dbReference type="FunFam" id="3.40.30.10:FF:000001">
    <property type="entry name" value="Thioredoxin"/>
    <property type="match status" value="1"/>
</dbReference>
<accession>A0A1G9Y187</accession>
<dbReference type="PRINTS" id="PR00421">
    <property type="entry name" value="THIOREDOXIN"/>
</dbReference>
<dbReference type="EMBL" id="FNHQ01000020">
    <property type="protein sequence ID" value="SDN02486.1"/>
    <property type="molecule type" value="Genomic_DNA"/>
</dbReference>
<dbReference type="GO" id="GO:0045454">
    <property type="term" value="P:cell redox homeostasis"/>
    <property type="evidence" value="ECO:0007669"/>
    <property type="project" value="TreeGrafter"/>
</dbReference>
<comment type="similarity">
    <text evidence="1 7">Belongs to the thioredoxin family.</text>
</comment>
<evidence type="ECO:0000256" key="8">
    <source>
        <dbReference type="PIRSR" id="PIRSR000077-1"/>
    </source>
</evidence>
<evidence type="ECO:0000256" key="3">
    <source>
        <dbReference type="ARBA" id="ARBA00022448"/>
    </source>
</evidence>
<evidence type="ECO:0000256" key="9">
    <source>
        <dbReference type="PIRSR" id="PIRSR000077-4"/>
    </source>
</evidence>
<feature type="disulfide bond" description="Redox-active" evidence="9">
    <location>
        <begin position="32"/>
        <end position="35"/>
    </location>
</feature>
<evidence type="ECO:0000313" key="11">
    <source>
        <dbReference type="EMBL" id="SDN02486.1"/>
    </source>
</evidence>
<keyword evidence="5 9" id="KW-1015">Disulfide bond</keyword>
<dbReference type="Pfam" id="PF00085">
    <property type="entry name" value="Thioredoxin"/>
    <property type="match status" value="1"/>
</dbReference>
<dbReference type="Proteomes" id="UP000199309">
    <property type="component" value="Unassembled WGS sequence"/>
</dbReference>
<dbReference type="InterPro" id="IPR005746">
    <property type="entry name" value="Thioredoxin"/>
</dbReference>
<sequence length="107" mass="12324">MSIMAIEDEGDFRLRVIDQPGIVIADFWASWCEPCKLIRSEIKRVAETFENKIKVVKIDVDAFHGLAEKYEVMAVPTLVFFKDGRPVKRLIGYASQQEIEKLLHTLE</sequence>
<dbReference type="InterPro" id="IPR017937">
    <property type="entry name" value="Thioredoxin_CS"/>
</dbReference>
<dbReference type="PROSITE" id="PS51352">
    <property type="entry name" value="THIOREDOXIN_2"/>
    <property type="match status" value="1"/>
</dbReference>
<feature type="site" description="Contributes to redox potential value" evidence="8">
    <location>
        <position position="33"/>
    </location>
</feature>
<keyword evidence="4" id="KW-0249">Electron transport</keyword>
<keyword evidence="6 9" id="KW-0676">Redox-active center</keyword>
<dbReference type="InterPro" id="IPR013766">
    <property type="entry name" value="Thioredoxin_domain"/>
</dbReference>
<gene>
    <name evidence="11" type="ORF">SAMN05660299_01965</name>
</gene>
<feature type="active site" description="Nucleophile" evidence="8">
    <location>
        <position position="32"/>
    </location>
</feature>
<dbReference type="SUPFAM" id="SSF52833">
    <property type="entry name" value="Thioredoxin-like"/>
    <property type="match status" value="1"/>
</dbReference>
<dbReference type="RefSeq" id="WP_091651251.1">
    <property type="nucleotide sequence ID" value="NZ_FNHQ01000020.1"/>
</dbReference>
<dbReference type="InterPro" id="IPR036249">
    <property type="entry name" value="Thioredoxin-like_sf"/>
</dbReference>
<proteinExistence type="inferred from homology"/>
<name>A0A1G9Y187_9FIRM</name>
<evidence type="ECO:0000313" key="12">
    <source>
        <dbReference type="Proteomes" id="UP000199309"/>
    </source>
</evidence>
<dbReference type="STRING" id="349095.SAMN05660299_01965"/>
<dbReference type="GO" id="GO:0005829">
    <property type="term" value="C:cytosol"/>
    <property type="evidence" value="ECO:0007669"/>
    <property type="project" value="TreeGrafter"/>
</dbReference>
<dbReference type="PROSITE" id="PS00194">
    <property type="entry name" value="THIOREDOXIN_1"/>
    <property type="match status" value="1"/>
</dbReference>
<evidence type="ECO:0000256" key="2">
    <source>
        <dbReference type="ARBA" id="ARBA00020570"/>
    </source>
</evidence>
<dbReference type="OrthoDB" id="9790390at2"/>
<keyword evidence="12" id="KW-1185">Reference proteome</keyword>
<feature type="active site" description="Nucleophile" evidence="8">
    <location>
        <position position="35"/>
    </location>
</feature>
<evidence type="ECO:0000256" key="6">
    <source>
        <dbReference type="ARBA" id="ARBA00023284"/>
    </source>
</evidence>
<protein>
    <recommendedName>
        <fullName evidence="2 7">Thioredoxin</fullName>
    </recommendedName>
</protein>
<keyword evidence="3" id="KW-0813">Transport</keyword>
<dbReference type="Gene3D" id="3.40.30.10">
    <property type="entry name" value="Glutaredoxin"/>
    <property type="match status" value="1"/>
</dbReference>